<organism evidence="1 2">
    <name type="scientific">Lasiodiplodia mahajangana</name>
    <dbReference type="NCBI Taxonomy" id="1108764"/>
    <lineage>
        <taxon>Eukaryota</taxon>
        <taxon>Fungi</taxon>
        <taxon>Dikarya</taxon>
        <taxon>Ascomycota</taxon>
        <taxon>Pezizomycotina</taxon>
        <taxon>Dothideomycetes</taxon>
        <taxon>Dothideomycetes incertae sedis</taxon>
        <taxon>Botryosphaeriales</taxon>
        <taxon>Botryosphaeriaceae</taxon>
        <taxon>Lasiodiplodia</taxon>
    </lineage>
</organism>
<proteinExistence type="predicted"/>
<comment type="caution">
    <text evidence="1">The sequence shown here is derived from an EMBL/GenBank/DDBJ whole genome shotgun (WGS) entry which is preliminary data.</text>
</comment>
<evidence type="ECO:0000313" key="2">
    <source>
        <dbReference type="Proteomes" id="UP001153332"/>
    </source>
</evidence>
<protein>
    <submittedName>
        <fullName evidence="1">Uncharacterized protein</fullName>
    </submittedName>
</protein>
<reference evidence="1" key="1">
    <citation type="submission" date="2022-12" db="EMBL/GenBank/DDBJ databases">
        <title>Genome Sequence of Lasiodiplodia mahajangana.</title>
        <authorList>
            <person name="Buettner E."/>
        </authorList>
    </citation>
    <scope>NUCLEOTIDE SEQUENCE</scope>
    <source>
        <strain evidence="1">VT137</strain>
    </source>
</reference>
<sequence length="676" mass="76923">MSQNREAGAQFGNELVQRFSDGRRQSEPGDTMVRGLATRTVLDNRREDQFAALQDQWNMFLLEGRELSLGIASDDDEAFLLDQGRQLHAAWKKFCKKLPDDQQKTLYERLPSIRYLHESVTKASETWKEHQNSKVGRLKKIFTGLCNTLDAHSNLVSIIPTDDKYVRLLTGSLSAITQATVNHRKLADGVADSLEELSEDVGYWNELIGDHPRDAKMHRYLIRIYVVVFEFLTEVFLQWSKSSWNRFITSFDQNAFQKLFEEKRKRIKTIEGYMQRRASLISNRQVDDIIARQTGMGSQMRNMLQDITCHIQTLYRLGNDTHNLLLPYTLPSEDSVRPLTLPYSSDPLSLLQTSQVSPSIKATEEIDAPENLDTVSDLDLKHEGQRAQSDMGDRWQNALEALGPIFAKFDRDIQNLVQISSQATELRVRHPMKRRITAWTTNIESDQLWIEGCHDTSHPSQSTLITASLTALSNNHDIPCISFFCSLQIHNAYEMVPTRRQMLLDMVKSLTAQLLLIGKRTQAKEDISLRSFKHLTDPGLELETALALLRDTRSIMPPLIHCVIEGVQELEDRGDIHQTRDLQEVLQAMMDLKQTPAPLAEGSSDYERGEGVTTELANQASARQIKVCFASDGYVDALARMVEAGQLEKTSHEDGGDEPRDDDDGELLDRNDYEEE</sequence>
<dbReference type="EMBL" id="JAPUUL010000011">
    <property type="protein sequence ID" value="KAJ8133472.1"/>
    <property type="molecule type" value="Genomic_DNA"/>
</dbReference>
<gene>
    <name evidence="1" type="ORF">O1611_g154</name>
</gene>
<dbReference type="Proteomes" id="UP001153332">
    <property type="component" value="Unassembled WGS sequence"/>
</dbReference>
<evidence type="ECO:0000313" key="1">
    <source>
        <dbReference type="EMBL" id="KAJ8133472.1"/>
    </source>
</evidence>
<keyword evidence="2" id="KW-1185">Reference proteome</keyword>
<accession>A0ACC2K1K5</accession>
<name>A0ACC2K1K5_9PEZI</name>